<reference evidence="4 5" key="1">
    <citation type="submission" date="2020-09" db="EMBL/GenBank/DDBJ databases">
        <title>Diversity and distribution of actinomycetes associated with coral in the coast of Hainan.</title>
        <authorList>
            <person name="Li F."/>
        </authorList>
    </citation>
    <scope>NUCLEOTIDE SEQUENCE [LARGE SCALE GENOMIC DNA]</scope>
    <source>
        <strain evidence="4 5">HNM0947</strain>
    </source>
</reference>
<feature type="compositionally biased region" description="Basic and acidic residues" evidence="1">
    <location>
        <begin position="35"/>
        <end position="47"/>
    </location>
</feature>
<feature type="transmembrane region" description="Helical" evidence="2">
    <location>
        <begin position="67"/>
        <end position="87"/>
    </location>
</feature>
<dbReference type="Pfam" id="PF20177">
    <property type="entry name" value="DUF6542"/>
    <property type="match status" value="1"/>
</dbReference>
<dbReference type="InterPro" id="IPR046672">
    <property type="entry name" value="DUF6542"/>
</dbReference>
<name>A0ABR9P8K9_9ACTN</name>
<accession>A0ABR9P8K9</accession>
<dbReference type="Proteomes" id="UP000806528">
    <property type="component" value="Unassembled WGS sequence"/>
</dbReference>
<dbReference type="RefSeq" id="WP_193122874.1">
    <property type="nucleotide sequence ID" value="NZ_JADBGI010000013.1"/>
</dbReference>
<evidence type="ECO:0000256" key="2">
    <source>
        <dbReference type="SAM" id="Phobius"/>
    </source>
</evidence>
<feature type="transmembrane region" description="Helical" evidence="2">
    <location>
        <begin position="93"/>
        <end position="111"/>
    </location>
</feature>
<sequence length="195" mass="20598">MPPRKKEGPEPGEAPYFVRTKAQERGTAAAQKTQRRTERPARADRPASKARRPAKQPEQRTAGTPRLTGRGGVLLIALVSFAGTMIAHAGSWPAVPGIAFTAACLLTAAMVRPPDLLSLSVSPPIAFFVSVVAAESVLALGNEGFARVLVLGLASRLAEVAPYLFLGTALVLVIAVFRGLPGNLRDLGDELNGRR</sequence>
<feature type="transmembrane region" description="Helical" evidence="2">
    <location>
        <begin position="123"/>
        <end position="140"/>
    </location>
</feature>
<evidence type="ECO:0000259" key="3">
    <source>
        <dbReference type="Pfam" id="PF20177"/>
    </source>
</evidence>
<gene>
    <name evidence="4" type="ORF">IDM40_15955</name>
</gene>
<feature type="domain" description="DUF6542" evidence="3">
    <location>
        <begin position="66"/>
        <end position="180"/>
    </location>
</feature>
<evidence type="ECO:0000313" key="5">
    <source>
        <dbReference type="Proteomes" id="UP000806528"/>
    </source>
</evidence>
<keyword evidence="2" id="KW-0472">Membrane</keyword>
<feature type="region of interest" description="Disordered" evidence="1">
    <location>
        <begin position="1"/>
        <end position="67"/>
    </location>
</feature>
<keyword evidence="2" id="KW-0812">Transmembrane</keyword>
<organism evidence="4 5">
    <name type="scientific">Nocardiopsis coralli</name>
    <dbReference type="NCBI Taxonomy" id="2772213"/>
    <lineage>
        <taxon>Bacteria</taxon>
        <taxon>Bacillati</taxon>
        <taxon>Actinomycetota</taxon>
        <taxon>Actinomycetes</taxon>
        <taxon>Streptosporangiales</taxon>
        <taxon>Nocardiopsidaceae</taxon>
        <taxon>Nocardiopsis</taxon>
    </lineage>
</organism>
<keyword evidence="5" id="KW-1185">Reference proteome</keyword>
<protein>
    <recommendedName>
        <fullName evidence="3">DUF6542 domain-containing protein</fullName>
    </recommendedName>
</protein>
<evidence type="ECO:0000256" key="1">
    <source>
        <dbReference type="SAM" id="MobiDB-lite"/>
    </source>
</evidence>
<keyword evidence="2" id="KW-1133">Transmembrane helix</keyword>
<comment type="caution">
    <text evidence="4">The sequence shown here is derived from an EMBL/GenBank/DDBJ whole genome shotgun (WGS) entry which is preliminary data.</text>
</comment>
<evidence type="ECO:0000313" key="4">
    <source>
        <dbReference type="EMBL" id="MBE3000183.1"/>
    </source>
</evidence>
<dbReference type="EMBL" id="JADBGI010000013">
    <property type="protein sequence ID" value="MBE3000183.1"/>
    <property type="molecule type" value="Genomic_DNA"/>
</dbReference>
<feature type="transmembrane region" description="Helical" evidence="2">
    <location>
        <begin position="160"/>
        <end position="177"/>
    </location>
</feature>
<proteinExistence type="predicted"/>